<comment type="similarity">
    <text evidence="1">Belongs to the IMPACT family.</text>
</comment>
<dbReference type="SUPFAM" id="SSF54211">
    <property type="entry name" value="Ribosomal protein S5 domain 2-like"/>
    <property type="match status" value="1"/>
</dbReference>
<evidence type="ECO:0000313" key="5">
    <source>
        <dbReference type="Proteomes" id="UP000799640"/>
    </source>
</evidence>
<dbReference type="InterPro" id="IPR023582">
    <property type="entry name" value="Impact"/>
</dbReference>
<feature type="domain" description="Impact N-terminal" evidence="3">
    <location>
        <begin position="24"/>
        <end position="130"/>
    </location>
</feature>
<accession>A0A6G1IA82</accession>
<dbReference type="AlphaFoldDB" id="A0A6G1IA82"/>
<dbReference type="PANTHER" id="PTHR16301">
    <property type="entry name" value="IMPACT-RELATED"/>
    <property type="match status" value="1"/>
</dbReference>
<name>A0A6G1IA82_9PEZI</name>
<reference evidence="4" key="1">
    <citation type="journal article" date="2020" name="Stud. Mycol.">
        <title>101 Dothideomycetes genomes: a test case for predicting lifestyles and emergence of pathogens.</title>
        <authorList>
            <person name="Haridas S."/>
            <person name="Albert R."/>
            <person name="Binder M."/>
            <person name="Bloem J."/>
            <person name="Labutti K."/>
            <person name="Salamov A."/>
            <person name="Andreopoulos B."/>
            <person name="Baker S."/>
            <person name="Barry K."/>
            <person name="Bills G."/>
            <person name="Bluhm B."/>
            <person name="Cannon C."/>
            <person name="Castanera R."/>
            <person name="Culley D."/>
            <person name="Daum C."/>
            <person name="Ezra D."/>
            <person name="Gonzalez J."/>
            <person name="Henrissat B."/>
            <person name="Kuo A."/>
            <person name="Liang C."/>
            <person name="Lipzen A."/>
            <person name="Lutzoni F."/>
            <person name="Magnuson J."/>
            <person name="Mondo S."/>
            <person name="Nolan M."/>
            <person name="Ohm R."/>
            <person name="Pangilinan J."/>
            <person name="Park H.-J."/>
            <person name="Ramirez L."/>
            <person name="Alfaro M."/>
            <person name="Sun H."/>
            <person name="Tritt A."/>
            <person name="Yoshinaga Y."/>
            <person name="Zwiers L.-H."/>
            <person name="Turgeon B."/>
            <person name="Goodwin S."/>
            <person name="Spatafora J."/>
            <person name="Crous P."/>
            <person name="Grigoriev I."/>
        </authorList>
    </citation>
    <scope>NUCLEOTIDE SEQUENCE</scope>
    <source>
        <strain evidence="4">CBS 262.69</strain>
    </source>
</reference>
<dbReference type="InterPro" id="IPR020568">
    <property type="entry name" value="Ribosomal_Su5_D2-typ_SF"/>
</dbReference>
<evidence type="ECO:0000256" key="1">
    <source>
        <dbReference type="ARBA" id="ARBA00007665"/>
    </source>
</evidence>
<dbReference type="GO" id="GO:0006446">
    <property type="term" value="P:regulation of translational initiation"/>
    <property type="evidence" value="ECO:0007669"/>
    <property type="project" value="TreeGrafter"/>
</dbReference>
<dbReference type="GO" id="GO:0005737">
    <property type="term" value="C:cytoplasm"/>
    <property type="evidence" value="ECO:0007669"/>
    <property type="project" value="TreeGrafter"/>
</dbReference>
<evidence type="ECO:0000313" key="4">
    <source>
        <dbReference type="EMBL" id="KAF2405190.1"/>
    </source>
</evidence>
<evidence type="ECO:0000259" key="3">
    <source>
        <dbReference type="Pfam" id="PF01205"/>
    </source>
</evidence>
<gene>
    <name evidence="4" type="ORF">EJ06DRAFT_540555</name>
</gene>
<dbReference type="Pfam" id="PF01205">
    <property type="entry name" value="Impact_N"/>
    <property type="match status" value="1"/>
</dbReference>
<dbReference type="Gene3D" id="3.30.230.30">
    <property type="entry name" value="Impact, N-terminal domain"/>
    <property type="match status" value="1"/>
</dbReference>
<protein>
    <recommendedName>
        <fullName evidence="3">Impact N-terminal domain-containing protein</fullName>
    </recommendedName>
</protein>
<organism evidence="4 5">
    <name type="scientific">Trichodelitschia bisporula</name>
    <dbReference type="NCBI Taxonomy" id="703511"/>
    <lineage>
        <taxon>Eukaryota</taxon>
        <taxon>Fungi</taxon>
        <taxon>Dikarya</taxon>
        <taxon>Ascomycota</taxon>
        <taxon>Pezizomycotina</taxon>
        <taxon>Dothideomycetes</taxon>
        <taxon>Dothideomycetes incertae sedis</taxon>
        <taxon>Phaeotrichales</taxon>
        <taxon>Phaeotrichaceae</taxon>
        <taxon>Trichodelitschia</taxon>
    </lineage>
</organism>
<feature type="region of interest" description="Disordered" evidence="2">
    <location>
        <begin position="233"/>
        <end position="252"/>
    </location>
</feature>
<dbReference type="GO" id="GO:0140469">
    <property type="term" value="P:GCN2-mediated signaling"/>
    <property type="evidence" value="ECO:0007669"/>
    <property type="project" value="TreeGrafter"/>
</dbReference>
<dbReference type="Proteomes" id="UP000799640">
    <property type="component" value="Unassembled WGS sequence"/>
</dbReference>
<keyword evidence="5" id="KW-1185">Reference proteome</keyword>
<dbReference type="OrthoDB" id="69641at2759"/>
<proteinExistence type="inferred from homology"/>
<evidence type="ECO:0000256" key="2">
    <source>
        <dbReference type="SAM" id="MobiDB-lite"/>
    </source>
</evidence>
<dbReference type="InterPro" id="IPR036956">
    <property type="entry name" value="Impact_N_sf"/>
</dbReference>
<dbReference type="InterPro" id="IPR001498">
    <property type="entry name" value="Impact_N"/>
</dbReference>
<dbReference type="EMBL" id="ML996687">
    <property type="protein sequence ID" value="KAF2405190.1"/>
    <property type="molecule type" value="Genomic_DNA"/>
</dbReference>
<dbReference type="PANTHER" id="PTHR16301:SF25">
    <property type="entry name" value="PROTEIN IMPACT"/>
    <property type="match status" value="1"/>
</dbReference>
<sequence length="252" mass="27742">MSAKRPLPDASDSPIFRSEHIDDRKSTFIALFSPTLRAPALQALPELRSASHRIAAWRLPSSQKTLTPQSSTLYSLGHDDDGEQWAGSKLEKLLVDLKVEGTVVVGRWYGGINLGPVRFTHIENCARDAIKQAAGYHTPPLTKCPRTGDGSPQQGVLEQAAKAALVSELLERNRSISVLRDLVNQKRAAQSLPYFEALPLARLRALERAKDATTAFLLKEIDKLEKLDAKNVIQDPSAEHLKSDEQPSLPDP</sequence>